<dbReference type="CDD" id="cd06503">
    <property type="entry name" value="ATP-synt_Fo_b"/>
    <property type="match status" value="1"/>
</dbReference>
<evidence type="ECO:0000256" key="5">
    <source>
        <dbReference type="ARBA" id="ARBA00022781"/>
    </source>
</evidence>
<comment type="caution">
    <text evidence="15">The sequence shown here is derived from an EMBL/GenBank/DDBJ whole genome shotgun (WGS) entry which is preliminary data.</text>
</comment>
<evidence type="ECO:0000256" key="10">
    <source>
        <dbReference type="ARBA" id="ARBA00025198"/>
    </source>
</evidence>
<dbReference type="GO" id="GO:0005886">
    <property type="term" value="C:plasma membrane"/>
    <property type="evidence" value="ECO:0007669"/>
    <property type="project" value="UniProtKB-SubCell"/>
</dbReference>
<sequence length="168" mass="18868">MNLPLNINLQQIFLHMLNFVILTGGLYFILYNPVKKFMDQRTAHYAEMDKAAADKLAAAEKLEAEHQAQLDQLDEELRQRRAESQKIAQDAAQQQLDHAREQADQIIAGAQKAAESIRTKAVADAQKEIKELALDAAAKLTLQSSNAAFDEFLNLAGERKQNEQHEKA</sequence>
<evidence type="ECO:0000256" key="6">
    <source>
        <dbReference type="ARBA" id="ARBA00022989"/>
    </source>
</evidence>
<dbReference type="Proteomes" id="UP001055185">
    <property type="component" value="Unassembled WGS sequence"/>
</dbReference>
<dbReference type="GO" id="GO:0046961">
    <property type="term" value="F:proton-transporting ATPase activity, rotational mechanism"/>
    <property type="evidence" value="ECO:0007669"/>
    <property type="project" value="TreeGrafter"/>
</dbReference>
<dbReference type="EMBL" id="BQKV01000081">
    <property type="protein sequence ID" value="GJN65297.1"/>
    <property type="molecule type" value="Genomic_DNA"/>
</dbReference>
<gene>
    <name evidence="12" type="primary">atpF</name>
    <name evidence="15" type="ORF">JCM17207_19220</name>
</gene>
<protein>
    <recommendedName>
        <fullName evidence="12">ATP synthase subunit b</fullName>
    </recommendedName>
    <alternativeName>
        <fullName evidence="12">ATP synthase F(0) sector subunit b</fullName>
    </alternativeName>
    <alternativeName>
        <fullName evidence="12">ATPase subunit I</fullName>
    </alternativeName>
    <alternativeName>
        <fullName evidence="12">F-type ATPase subunit b</fullName>
        <shortName evidence="12">F-ATPase subunit b</shortName>
    </alternativeName>
</protein>
<keyword evidence="7 12" id="KW-0406">Ion transport</keyword>
<reference evidence="15" key="1">
    <citation type="journal article" date="2022" name="Int. J. Syst. Evol. Microbiol.">
        <title>Genome-based, phenotypic and chemotaxonomic classification of Faecalibacterium strains: proposal of three novel species Faecalibacterium duncaniae sp. nov., Faecalibacterium hattorii sp. nov. and Faecalibacterium gallinarum sp. nov. .</title>
        <authorList>
            <person name="Sakamoto M."/>
            <person name="Sakurai N."/>
            <person name="Tanno H."/>
            <person name="Iino T."/>
            <person name="Ohkuma M."/>
            <person name="Endo A."/>
        </authorList>
    </citation>
    <scope>NUCLEOTIDE SEQUENCE</scope>
    <source>
        <strain evidence="15">JCM 17207</strain>
    </source>
</reference>
<evidence type="ECO:0000256" key="4">
    <source>
        <dbReference type="ARBA" id="ARBA00022692"/>
    </source>
</evidence>
<comment type="similarity">
    <text evidence="1 12 13">Belongs to the ATPase B chain family.</text>
</comment>
<organism evidence="15 16">
    <name type="scientific">Faecalibacterium gallinarum</name>
    <dbReference type="NCBI Taxonomy" id="2903556"/>
    <lineage>
        <taxon>Bacteria</taxon>
        <taxon>Bacillati</taxon>
        <taxon>Bacillota</taxon>
        <taxon>Clostridia</taxon>
        <taxon>Eubacteriales</taxon>
        <taxon>Oscillospiraceae</taxon>
        <taxon>Faecalibacterium</taxon>
    </lineage>
</organism>
<evidence type="ECO:0000256" key="3">
    <source>
        <dbReference type="ARBA" id="ARBA00022547"/>
    </source>
</evidence>
<comment type="function">
    <text evidence="12">Component of the F(0) channel, it forms part of the peripheral stalk, linking F(1) to F(0).</text>
</comment>
<evidence type="ECO:0000256" key="11">
    <source>
        <dbReference type="ARBA" id="ARBA00037847"/>
    </source>
</evidence>
<comment type="subcellular location">
    <subcellularLocation>
        <location evidence="12">Cell membrane</location>
        <topology evidence="12">Single-pass membrane protein</topology>
    </subcellularLocation>
    <subcellularLocation>
        <location evidence="11">Endomembrane system</location>
        <topology evidence="11">Single-pass membrane protein</topology>
    </subcellularLocation>
</comment>
<dbReference type="AlphaFoldDB" id="A0AA37MZ94"/>
<evidence type="ECO:0000256" key="13">
    <source>
        <dbReference type="RuleBase" id="RU003848"/>
    </source>
</evidence>
<keyword evidence="9 12" id="KW-0066">ATP synthesis</keyword>
<dbReference type="RefSeq" id="WP_238317539.1">
    <property type="nucleotide sequence ID" value="NZ_BQKV01000081.1"/>
</dbReference>
<feature type="region of interest" description="Disordered" evidence="14">
    <location>
        <begin position="81"/>
        <end position="100"/>
    </location>
</feature>
<keyword evidence="12" id="KW-1003">Cell membrane</keyword>
<dbReference type="InterPro" id="IPR028987">
    <property type="entry name" value="ATP_synth_B-like_membr_sf"/>
</dbReference>
<name>A0AA37MZ94_9FIRM</name>
<keyword evidence="2 12" id="KW-0813">Transport</keyword>
<evidence type="ECO:0000256" key="8">
    <source>
        <dbReference type="ARBA" id="ARBA00023136"/>
    </source>
</evidence>
<evidence type="ECO:0000256" key="7">
    <source>
        <dbReference type="ARBA" id="ARBA00023065"/>
    </source>
</evidence>
<dbReference type="InterPro" id="IPR002146">
    <property type="entry name" value="ATP_synth_b/b'su_bac/chlpt"/>
</dbReference>
<keyword evidence="4 12" id="KW-0812">Transmembrane</keyword>
<keyword evidence="6 12" id="KW-1133">Transmembrane helix</keyword>
<keyword evidence="3 12" id="KW-0138">CF(0)</keyword>
<comment type="subunit">
    <text evidence="12">F-type ATPases have 2 components, F(1) - the catalytic core - and F(0) - the membrane proton channel. F(1) has five subunits: alpha(3), beta(3), gamma(1), delta(1), epsilon(1). F(0) has three main subunits: a(1), b(2) and c(10-14). The alpha and beta chains form an alternating ring which encloses part of the gamma chain. F(1) is attached to F(0) by a central stalk formed by the gamma and epsilon chains, while a peripheral stalk is formed by the delta and b chains.</text>
</comment>
<dbReference type="HAMAP" id="MF_01398">
    <property type="entry name" value="ATP_synth_b_bprime"/>
    <property type="match status" value="1"/>
</dbReference>
<comment type="function">
    <text evidence="10 12">F(1)F(0) ATP synthase produces ATP from ADP in the presence of a proton or sodium gradient. F-type ATPases consist of two structural domains, F(1) containing the extramembraneous catalytic core and F(0) containing the membrane proton channel, linked together by a central stalk and a peripheral stalk. During catalysis, ATP synthesis in the catalytic domain of F(1) is coupled via a rotary mechanism of the central stalk subunits to proton translocation.</text>
</comment>
<evidence type="ECO:0000256" key="14">
    <source>
        <dbReference type="SAM" id="MobiDB-lite"/>
    </source>
</evidence>
<dbReference type="Pfam" id="PF00430">
    <property type="entry name" value="ATP-synt_B"/>
    <property type="match status" value="1"/>
</dbReference>
<evidence type="ECO:0000256" key="12">
    <source>
        <dbReference type="HAMAP-Rule" id="MF_01398"/>
    </source>
</evidence>
<dbReference type="PANTHER" id="PTHR33445">
    <property type="entry name" value="ATP SYNTHASE SUBUNIT B', CHLOROPLASTIC"/>
    <property type="match status" value="1"/>
</dbReference>
<evidence type="ECO:0000256" key="1">
    <source>
        <dbReference type="ARBA" id="ARBA00005513"/>
    </source>
</evidence>
<accession>A0AA37MZ94</accession>
<evidence type="ECO:0000256" key="2">
    <source>
        <dbReference type="ARBA" id="ARBA00022448"/>
    </source>
</evidence>
<proteinExistence type="inferred from homology"/>
<keyword evidence="16" id="KW-1185">Reference proteome</keyword>
<keyword evidence="8 12" id="KW-0472">Membrane</keyword>
<feature type="transmembrane region" description="Helical" evidence="12">
    <location>
        <begin position="12"/>
        <end position="31"/>
    </location>
</feature>
<dbReference type="PANTHER" id="PTHR33445:SF2">
    <property type="entry name" value="ATP SYNTHASE SUBUNIT B', CHLOROPLASTIC"/>
    <property type="match status" value="1"/>
</dbReference>
<dbReference type="InterPro" id="IPR050059">
    <property type="entry name" value="ATP_synthase_B_chain"/>
</dbReference>
<keyword evidence="5 12" id="KW-0375">Hydrogen ion transport</keyword>
<evidence type="ECO:0000256" key="9">
    <source>
        <dbReference type="ARBA" id="ARBA00023310"/>
    </source>
</evidence>
<dbReference type="GO" id="GO:0012505">
    <property type="term" value="C:endomembrane system"/>
    <property type="evidence" value="ECO:0007669"/>
    <property type="project" value="UniProtKB-SubCell"/>
</dbReference>
<dbReference type="GO" id="GO:0046933">
    <property type="term" value="F:proton-transporting ATP synthase activity, rotational mechanism"/>
    <property type="evidence" value="ECO:0007669"/>
    <property type="project" value="UniProtKB-UniRule"/>
</dbReference>
<evidence type="ECO:0000313" key="16">
    <source>
        <dbReference type="Proteomes" id="UP001055185"/>
    </source>
</evidence>
<dbReference type="GO" id="GO:0045259">
    <property type="term" value="C:proton-transporting ATP synthase complex"/>
    <property type="evidence" value="ECO:0007669"/>
    <property type="project" value="UniProtKB-KW"/>
</dbReference>
<dbReference type="SUPFAM" id="SSF81573">
    <property type="entry name" value="F1F0 ATP synthase subunit B, membrane domain"/>
    <property type="match status" value="1"/>
</dbReference>
<evidence type="ECO:0000313" key="15">
    <source>
        <dbReference type="EMBL" id="GJN65297.1"/>
    </source>
</evidence>